<evidence type="ECO:0000313" key="5">
    <source>
        <dbReference type="EMBL" id="MBG6083383.1"/>
    </source>
</evidence>
<feature type="binding site" evidence="1">
    <location>
        <position position="16"/>
    </location>
    <ligand>
        <name>Zn(2+)</name>
        <dbReference type="ChEBI" id="CHEBI:29105"/>
    </ligand>
</feature>
<protein>
    <submittedName>
        <fullName evidence="5">23S rRNA (Guanine745-N1)-methyltransferase</fullName>
        <ecNumber evidence="5">2.1.1.187</ecNumber>
    </submittedName>
</protein>
<evidence type="ECO:0000256" key="3">
    <source>
        <dbReference type="SAM" id="MobiDB-lite"/>
    </source>
</evidence>
<feature type="region of interest" description="Disordered" evidence="3">
    <location>
        <begin position="294"/>
        <end position="313"/>
    </location>
</feature>
<dbReference type="InterPro" id="IPR029063">
    <property type="entry name" value="SAM-dependent_MTases_sf"/>
</dbReference>
<dbReference type="Gene3D" id="3.40.50.150">
    <property type="entry name" value="Vaccinia Virus protein VP39"/>
    <property type="match status" value="1"/>
</dbReference>
<accession>A0A931D7F0</accession>
<dbReference type="GO" id="GO:0052911">
    <property type="term" value="F:23S rRNA (guanine(745)-N(1))-methyltransferase activity"/>
    <property type="evidence" value="ECO:0007669"/>
    <property type="project" value="UniProtKB-EC"/>
</dbReference>
<dbReference type="RefSeq" id="WP_196834829.1">
    <property type="nucleotide sequence ID" value="NZ_JADOTZ010000001.1"/>
</dbReference>
<keyword evidence="5" id="KW-0808">Transferase</keyword>
<feature type="domain" description="23S rRNA (guanine(745)-N(1))-methyltransferase N-terminal" evidence="4">
    <location>
        <begin position="1"/>
        <end position="33"/>
    </location>
</feature>
<dbReference type="Pfam" id="PF21302">
    <property type="entry name" value="Zn_ribbon_RlmA"/>
    <property type="match status" value="1"/>
</dbReference>
<keyword evidence="2" id="KW-0949">S-adenosyl-L-methionine</keyword>
<evidence type="ECO:0000256" key="2">
    <source>
        <dbReference type="PIRSR" id="PIRSR018249-2"/>
    </source>
</evidence>
<organism evidence="5 6">
    <name type="scientific">Zhihengliuella flava</name>
    <dbReference type="NCBI Taxonomy" id="1285193"/>
    <lineage>
        <taxon>Bacteria</taxon>
        <taxon>Bacillati</taxon>
        <taxon>Actinomycetota</taxon>
        <taxon>Actinomycetes</taxon>
        <taxon>Micrococcales</taxon>
        <taxon>Micrococcaceae</taxon>
        <taxon>Zhihengliuella</taxon>
    </lineage>
</organism>
<dbReference type="AlphaFoldDB" id="A0A931D7F0"/>
<evidence type="ECO:0000313" key="6">
    <source>
        <dbReference type="Proteomes" id="UP000625033"/>
    </source>
</evidence>
<sequence length="313" mass="34389">MCTRELQRVEARRLECASGHRFDAAKQGYFNFLTGRGTTFREDTASMVAARADFQSAGHYEPLADRVAELVAEHFTVAGAESGEGRQVKVLDVGAGTGYYLGRVLTRMTAPSGDRQGAVVQQSEPPPRAIAMDISRYAMRRAAKIPGVLAVVWDVWRAWPIADASADVVLNIFAPRNGDEFVRTVRPGGLAVVVTPLANHLREVAEPLELLEMADDKERAVRERLGDLFEEVASERVSGELKLSRTDAVRLSVMGPAGHHVDPASLEARLRGLPEPLRATAAFRIQVLRRRAVSRPKQNRPEEGRFGATDRAK</sequence>
<keyword evidence="1" id="KW-0479">Metal-binding</keyword>
<name>A0A931D7F0_9MICC</name>
<dbReference type="EC" id="2.1.1.187" evidence="5"/>
<keyword evidence="1" id="KW-0862">Zinc</keyword>
<evidence type="ECO:0000259" key="4">
    <source>
        <dbReference type="Pfam" id="PF21302"/>
    </source>
</evidence>
<keyword evidence="5" id="KW-0489">Methyltransferase</keyword>
<feature type="binding site" evidence="2">
    <location>
        <position position="60"/>
    </location>
    <ligand>
        <name>S-adenosyl-L-methionine</name>
        <dbReference type="ChEBI" id="CHEBI:59789"/>
    </ligand>
</feature>
<dbReference type="PIRSF" id="PIRSF018249">
    <property type="entry name" value="MyrA_prd"/>
    <property type="match status" value="1"/>
</dbReference>
<dbReference type="InterPro" id="IPR016718">
    <property type="entry name" value="rRNA_m1G-MeTrfase_A_prd"/>
</dbReference>
<comment type="caution">
    <text evidence="5">The sequence shown here is derived from an EMBL/GenBank/DDBJ whole genome shotgun (WGS) entry which is preliminary data.</text>
</comment>
<feature type="binding site" evidence="1">
    <location>
        <position position="20"/>
    </location>
    <ligand>
        <name>Zn(2+)</name>
        <dbReference type="ChEBI" id="CHEBI:29105"/>
    </ligand>
</feature>
<keyword evidence="6" id="KW-1185">Reference proteome</keyword>
<feature type="binding site" evidence="2">
    <location>
        <position position="200"/>
    </location>
    <ligand>
        <name>S-adenosyl-L-methionine</name>
        <dbReference type="ChEBI" id="CHEBI:59789"/>
    </ligand>
</feature>
<proteinExistence type="predicted"/>
<dbReference type="GO" id="GO:0046872">
    <property type="term" value="F:metal ion binding"/>
    <property type="evidence" value="ECO:0007669"/>
    <property type="project" value="UniProtKB-KW"/>
</dbReference>
<gene>
    <name evidence="5" type="ORF">IW252_000150</name>
</gene>
<dbReference type="EMBL" id="JADOTZ010000001">
    <property type="protein sequence ID" value="MBG6083383.1"/>
    <property type="molecule type" value="Genomic_DNA"/>
</dbReference>
<dbReference type="InterPro" id="IPR048647">
    <property type="entry name" value="RlmA_N"/>
</dbReference>
<feature type="compositionally biased region" description="Basic and acidic residues" evidence="3">
    <location>
        <begin position="299"/>
        <end position="313"/>
    </location>
</feature>
<evidence type="ECO:0000256" key="1">
    <source>
        <dbReference type="PIRSR" id="PIRSR018249-1"/>
    </source>
</evidence>
<dbReference type="Proteomes" id="UP000625033">
    <property type="component" value="Unassembled WGS sequence"/>
</dbReference>
<reference evidence="5" key="1">
    <citation type="submission" date="2020-11" db="EMBL/GenBank/DDBJ databases">
        <title>Sequencing the genomes of 1000 actinobacteria strains.</title>
        <authorList>
            <person name="Klenk H.-P."/>
        </authorList>
    </citation>
    <scope>NUCLEOTIDE SEQUENCE</scope>
    <source>
        <strain evidence="5">DSM 26152</strain>
    </source>
</reference>
<feature type="binding site" evidence="2">
    <location>
        <begin position="97"/>
        <end position="98"/>
    </location>
    <ligand>
        <name>S-adenosyl-L-methionine</name>
        <dbReference type="ChEBI" id="CHEBI:59789"/>
    </ligand>
</feature>
<dbReference type="SUPFAM" id="SSF53335">
    <property type="entry name" value="S-adenosyl-L-methionine-dependent methyltransferases"/>
    <property type="match status" value="1"/>
</dbReference>